<feature type="compositionally biased region" description="Basic residues" evidence="1">
    <location>
        <begin position="296"/>
        <end position="306"/>
    </location>
</feature>
<evidence type="ECO:0000256" key="1">
    <source>
        <dbReference type="SAM" id="MobiDB-lite"/>
    </source>
</evidence>
<name>A0A9J6FI53_HAELO</name>
<feature type="region of interest" description="Disordered" evidence="1">
    <location>
        <begin position="34"/>
        <end position="62"/>
    </location>
</feature>
<feature type="region of interest" description="Disordered" evidence="1">
    <location>
        <begin position="89"/>
        <end position="165"/>
    </location>
</feature>
<evidence type="ECO:0000313" key="3">
    <source>
        <dbReference type="Proteomes" id="UP000821853"/>
    </source>
</evidence>
<keyword evidence="3" id="KW-1185">Reference proteome</keyword>
<dbReference type="VEuPathDB" id="VectorBase:HLOH_053158"/>
<reference evidence="2 3" key="1">
    <citation type="journal article" date="2020" name="Cell">
        <title>Large-Scale Comparative Analyses of Tick Genomes Elucidate Their Genetic Diversity and Vector Capacities.</title>
        <authorList>
            <consortium name="Tick Genome and Microbiome Consortium (TIGMIC)"/>
            <person name="Jia N."/>
            <person name="Wang J."/>
            <person name="Shi W."/>
            <person name="Du L."/>
            <person name="Sun Y."/>
            <person name="Zhan W."/>
            <person name="Jiang J.F."/>
            <person name="Wang Q."/>
            <person name="Zhang B."/>
            <person name="Ji P."/>
            <person name="Bell-Sakyi L."/>
            <person name="Cui X.M."/>
            <person name="Yuan T.T."/>
            <person name="Jiang B.G."/>
            <person name="Yang W.F."/>
            <person name="Lam T.T."/>
            <person name="Chang Q.C."/>
            <person name="Ding S.J."/>
            <person name="Wang X.J."/>
            <person name="Zhu J.G."/>
            <person name="Ruan X.D."/>
            <person name="Zhao L."/>
            <person name="Wei J.T."/>
            <person name="Ye R.Z."/>
            <person name="Que T.C."/>
            <person name="Du C.H."/>
            <person name="Zhou Y.H."/>
            <person name="Cheng J.X."/>
            <person name="Dai P.F."/>
            <person name="Guo W.B."/>
            <person name="Han X.H."/>
            <person name="Huang E.J."/>
            <person name="Li L.F."/>
            <person name="Wei W."/>
            <person name="Gao Y.C."/>
            <person name="Liu J.Z."/>
            <person name="Shao H.Z."/>
            <person name="Wang X."/>
            <person name="Wang C.C."/>
            <person name="Yang T.C."/>
            <person name="Huo Q.B."/>
            <person name="Li W."/>
            <person name="Chen H.Y."/>
            <person name="Chen S.E."/>
            <person name="Zhou L.G."/>
            <person name="Ni X.B."/>
            <person name="Tian J.H."/>
            <person name="Sheng Y."/>
            <person name="Liu T."/>
            <person name="Pan Y.S."/>
            <person name="Xia L.Y."/>
            <person name="Li J."/>
            <person name="Zhao F."/>
            <person name="Cao W.C."/>
        </authorList>
    </citation>
    <scope>NUCLEOTIDE SEQUENCE [LARGE SCALE GENOMIC DNA]</scope>
    <source>
        <strain evidence="2">HaeL-2018</strain>
    </source>
</reference>
<dbReference type="AlphaFoldDB" id="A0A9J6FI53"/>
<evidence type="ECO:0000313" key="2">
    <source>
        <dbReference type="EMBL" id="KAH9362738.1"/>
    </source>
</evidence>
<comment type="caution">
    <text evidence="2">The sequence shown here is derived from an EMBL/GenBank/DDBJ whole genome shotgun (WGS) entry which is preliminary data.</text>
</comment>
<protein>
    <submittedName>
        <fullName evidence="2">Uncharacterized protein</fullName>
    </submittedName>
</protein>
<proteinExistence type="predicted"/>
<feature type="compositionally biased region" description="Polar residues" evidence="1">
    <location>
        <begin position="125"/>
        <end position="139"/>
    </location>
</feature>
<accession>A0A9J6FI53</accession>
<dbReference type="Proteomes" id="UP000821853">
    <property type="component" value="Chromosome 1"/>
</dbReference>
<feature type="region of interest" description="Disordered" evidence="1">
    <location>
        <begin position="248"/>
        <end position="336"/>
    </location>
</feature>
<sequence length="512" mass="55946">MTSVAESRRAGLEADTYRVQKDDVTWRARVSSLPVSKGWANGHKKANEGVSAKPKKVPQANRGASIELRQWIRACARITAPFGLRKPGEIIHHAERKRKRTGPRRASFSRNKRAGQRKTQEGQRDNTATSSRGHGQSSPIPGPAGQREVTEFEEDNRRRGELAPATLRPCIRKRFGLSPEHRRANREHQARRYSLLDGALAKRGRASRRRGSFATVRSAEEAPESYFTPILMPPALMTRAAAAASCCRRMPDGPRAPAQRVLGPAPGSPSRHRDRAGSRFPPPGASRAEVRQLMPRNHRRSRHVKVRDREARTAGNDGSLSKNRTNRKRVAKTARPPAWLKESRLPRRADRCPLPVQTRMDGSGMAALGKSFPLGEGGVARVARCRQSLLRTVAGRARGGAGRDGVRGSSTHCTAAAARSLHGGGDGNAGGSPLLLDGANILIRRPIWPEGPALSLSRSLPHLPPCIQTRGQPHRVVPKPASKDVVPCACRPRSPRPACGPAWRQAHLRARA</sequence>
<dbReference type="EMBL" id="JABSTR010000001">
    <property type="protein sequence ID" value="KAH9362738.1"/>
    <property type="molecule type" value="Genomic_DNA"/>
</dbReference>
<feature type="compositionally biased region" description="Basic residues" evidence="1">
    <location>
        <begin position="94"/>
        <end position="103"/>
    </location>
</feature>
<organism evidence="2 3">
    <name type="scientific">Haemaphysalis longicornis</name>
    <name type="common">Bush tick</name>
    <dbReference type="NCBI Taxonomy" id="44386"/>
    <lineage>
        <taxon>Eukaryota</taxon>
        <taxon>Metazoa</taxon>
        <taxon>Ecdysozoa</taxon>
        <taxon>Arthropoda</taxon>
        <taxon>Chelicerata</taxon>
        <taxon>Arachnida</taxon>
        <taxon>Acari</taxon>
        <taxon>Parasitiformes</taxon>
        <taxon>Ixodida</taxon>
        <taxon>Ixodoidea</taxon>
        <taxon>Ixodidae</taxon>
        <taxon>Haemaphysalinae</taxon>
        <taxon>Haemaphysalis</taxon>
    </lineage>
</organism>
<gene>
    <name evidence="2" type="ORF">HPB48_001165</name>
</gene>